<reference evidence="2" key="1">
    <citation type="submission" date="2013-05" db="EMBL/GenBank/DDBJ databases">
        <authorList>
            <person name="Harkins D.M."/>
            <person name="Durkin A.S."/>
            <person name="Brinkac L.M."/>
            <person name="Haft D.H."/>
            <person name="Selengut J.D."/>
            <person name="Sanka R."/>
            <person name="DePew J."/>
            <person name="Purushe J."/>
            <person name="Hartskeerl R.A."/>
            <person name="Ahmed A."/>
            <person name="van der Linden H."/>
            <person name="Goris M.G.A."/>
            <person name="Vinetz J.M."/>
            <person name="Sutton G.G."/>
            <person name="Nierman W.C."/>
            <person name="Fouts D.E."/>
        </authorList>
    </citation>
    <scope>NUCLEOTIDE SEQUENCE [LARGE SCALE GENOMIC DNA]</scope>
    <source>
        <strain evidence="2">L 60</strain>
    </source>
</reference>
<keyword evidence="1" id="KW-0472">Membrane</keyword>
<dbReference type="EMBL" id="AHMT02000061">
    <property type="protein sequence ID" value="EQA60541.1"/>
    <property type="molecule type" value="Genomic_DNA"/>
</dbReference>
<keyword evidence="1" id="KW-0812">Transmembrane</keyword>
<accession>V6HTM3</accession>
<comment type="caution">
    <text evidence="2">The sequence shown here is derived from an EMBL/GenBank/DDBJ whole genome shotgun (WGS) entry which is preliminary data.</text>
</comment>
<evidence type="ECO:0000313" key="2">
    <source>
        <dbReference type="EMBL" id="EQA60541.1"/>
    </source>
</evidence>
<dbReference type="Proteomes" id="UP000018747">
    <property type="component" value="Unassembled WGS sequence"/>
</dbReference>
<feature type="transmembrane region" description="Helical" evidence="1">
    <location>
        <begin position="36"/>
        <end position="52"/>
    </location>
</feature>
<evidence type="ECO:0000256" key="1">
    <source>
        <dbReference type="SAM" id="Phobius"/>
    </source>
</evidence>
<proteinExistence type="predicted"/>
<evidence type="ECO:0000313" key="3">
    <source>
        <dbReference type="Proteomes" id="UP000018747"/>
    </source>
</evidence>
<keyword evidence="1" id="KW-1133">Transmembrane helix</keyword>
<keyword evidence="3" id="KW-1185">Reference proteome</keyword>
<gene>
    <name evidence="2" type="ORF">LEP1GSC062_0254</name>
</gene>
<protein>
    <submittedName>
        <fullName evidence="2">Uncharacterized protein</fullName>
    </submittedName>
</protein>
<feature type="transmembrane region" description="Helical" evidence="1">
    <location>
        <begin position="12"/>
        <end position="30"/>
    </location>
</feature>
<organism evidence="2 3">
    <name type="scientific">Leptospira alexanderi serovar Manhao 3 str. L 60</name>
    <dbReference type="NCBI Taxonomy" id="1049759"/>
    <lineage>
        <taxon>Bacteria</taxon>
        <taxon>Pseudomonadati</taxon>
        <taxon>Spirochaetota</taxon>
        <taxon>Spirochaetia</taxon>
        <taxon>Leptospirales</taxon>
        <taxon>Leptospiraceae</taxon>
        <taxon>Leptospira</taxon>
    </lineage>
</organism>
<sequence length="55" mass="6085">MVLTESNPQTTLKLLIPIFFCFSLAGFVYFFLAPALVSSLGTFSFLVSIILLKKP</sequence>
<dbReference type="AlphaFoldDB" id="V6HTM3"/>
<name>V6HTM3_9LEPT</name>